<proteinExistence type="predicted"/>
<dbReference type="EMBL" id="BHYK01000021">
    <property type="protein sequence ID" value="GCD11715.1"/>
    <property type="molecule type" value="Genomic_DNA"/>
</dbReference>
<evidence type="ECO:0000313" key="1">
    <source>
        <dbReference type="EMBL" id="GCD11715.1"/>
    </source>
</evidence>
<evidence type="ECO:0000313" key="2">
    <source>
        <dbReference type="Proteomes" id="UP000287872"/>
    </source>
</evidence>
<dbReference type="Proteomes" id="UP000287872">
    <property type="component" value="Unassembled WGS sequence"/>
</dbReference>
<organism evidence="1 2">
    <name type="scientific">Clostridium tagluense</name>
    <dbReference type="NCBI Taxonomy" id="360422"/>
    <lineage>
        <taxon>Bacteria</taxon>
        <taxon>Bacillati</taxon>
        <taxon>Bacillota</taxon>
        <taxon>Clostridia</taxon>
        <taxon>Eubacteriales</taxon>
        <taxon>Clostridiaceae</taxon>
        <taxon>Clostridium</taxon>
    </lineage>
</organism>
<accession>A0A401UQ97</accession>
<protein>
    <submittedName>
        <fullName evidence="1">Uncharacterized protein</fullName>
    </submittedName>
</protein>
<comment type="caution">
    <text evidence="1">The sequence shown here is derived from an EMBL/GenBank/DDBJ whole genome shotgun (WGS) entry which is preliminary data.</text>
</comment>
<gene>
    <name evidence="1" type="ORF">Ctaglu_33380</name>
</gene>
<dbReference type="AlphaFoldDB" id="A0A401UQ97"/>
<sequence>MEEIIKMYCTKTHGEYIKGINYKCLHTHWKSTSDEYYEIYYGENRSFAELNRDYCDLNYFIKLDCYIELVLTEQKYIYKLLSKLFKVNINKTYQRTQLFIIEYADKDVKKLIEEKILAPIEEIKGNDLFFMHQEKILYIIAQLNKINDFTEYIDIKDRIDNYNEIIGKIAKNIIKLDNEGKRQSDEISNERIKTFIKKEDVLLNKWRNSLDNIGM</sequence>
<dbReference type="RefSeq" id="WP_125003785.1">
    <property type="nucleotide sequence ID" value="NZ_BHYK01000021.1"/>
</dbReference>
<reference evidence="1 2" key="1">
    <citation type="submission" date="2018-11" db="EMBL/GenBank/DDBJ databases">
        <title>Genome sequencing and assembly of Clostridium tagluense strain A121.</title>
        <authorList>
            <person name="Murakami T."/>
            <person name="Segawa T."/>
            <person name="Shcherbakova V.A."/>
            <person name="Mori H."/>
            <person name="Yoshimura Y."/>
        </authorList>
    </citation>
    <scope>NUCLEOTIDE SEQUENCE [LARGE SCALE GENOMIC DNA]</scope>
    <source>
        <strain evidence="1 2">A121</strain>
    </source>
</reference>
<name>A0A401UQ97_9CLOT</name>
<keyword evidence="2" id="KW-1185">Reference proteome</keyword>